<dbReference type="OrthoDB" id="73704at2759"/>
<dbReference type="PANTHER" id="PTHR13077">
    <property type="entry name" value="SELENOPROTEIN F"/>
    <property type="match status" value="1"/>
</dbReference>
<proteinExistence type="inferred from homology"/>
<feature type="chain" id="PRO_5002037100" description="Selenoprotein F" evidence="7">
    <location>
        <begin position="18"/>
        <end position="131"/>
    </location>
</feature>
<evidence type="ECO:0000256" key="7">
    <source>
        <dbReference type="SAM" id="SignalP"/>
    </source>
</evidence>
<dbReference type="EMBL" id="JNBR01000076">
    <property type="protein sequence ID" value="OQR98923.1"/>
    <property type="molecule type" value="Genomic_DNA"/>
</dbReference>
<feature type="signal peptide" evidence="7">
    <location>
        <begin position="1"/>
        <end position="17"/>
    </location>
</feature>
<protein>
    <recommendedName>
        <fullName evidence="6">Selenoprotein F</fullName>
    </recommendedName>
</protein>
<evidence type="ECO:0000313" key="11">
    <source>
        <dbReference type="Proteomes" id="UP000243579"/>
    </source>
</evidence>
<evidence type="ECO:0000256" key="1">
    <source>
        <dbReference type="ARBA" id="ARBA00004319"/>
    </source>
</evidence>
<dbReference type="Pfam" id="PF08806">
    <property type="entry name" value="Sep15_SelM"/>
    <property type="match status" value="1"/>
</dbReference>
<dbReference type="InterPro" id="IPR014912">
    <property type="entry name" value="Sep15_SelM_dom"/>
</dbReference>
<dbReference type="InterPro" id="IPR039992">
    <property type="entry name" value="Sep15_SelM"/>
</dbReference>
<sequence length="131" mass="14749">MKLVAMPMALAVAGAMAAVLNPQECTSLGIDVTAIDCDSCRHDDDGRQDCLECCTPATTYPTAQLRLVQNYGRSIPGFTVEYQKGQKPHLLLFDAEGNMRQKVEVETWKEESIRDYLSLVLRHTHRHRDEL</sequence>
<feature type="domain" description="Selenoprotein F/M" evidence="8">
    <location>
        <begin position="51"/>
        <end position="118"/>
    </location>
</feature>
<keyword evidence="5" id="KW-0712">Selenocysteine</keyword>
<reference evidence="9 11" key="1">
    <citation type="journal article" date="2014" name="Genome Biol. Evol.">
        <title>The secreted proteins of Achlya hypogyna and Thraustotheca clavata identify the ancestral oomycete secretome and reveal gene acquisitions by horizontal gene transfer.</title>
        <authorList>
            <person name="Misner I."/>
            <person name="Blouin N."/>
            <person name="Leonard G."/>
            <person name="Richards T.A."/>
            <person name="Lane C.E."/>
        </authorList>
    </citation>
    <scope>NUCLEOTIDE SEQUENCE</scope>
    <source>
        <strain evidence="9 11">ATCC 48635</strain>
    </source>
</reference>
<evidence type="ECO:0000256" key="6">
    <source>
        <dbReference type="ARBA" id="ARBA00040775"/>
    </source>
</evidence>
<name>A0A0A7CNS8_ACHHY</name>
<dbReference type="InterPro" id="IPR036249">
    <property type="entry name" value="Thioredoxin-like_sf"/>
</dbReference>
<keyword evidence="11" id="KW-1185">Reference proteome</keyword>
<dbReference type="PANTHER" id="PTHR13077:SF6">
    <property type="entry name" value="SELENOPROTEIN F"/>
    <property type="match status" value="1"/>
</dbReference>
<evidence type="ECO:0000313" key="10">
    <source>
        <dbReference type="EMBL" id="OQR98923.1"/>
    </source>
</evidence>
<evidence type="ECO:0000256" key="5">
    <source>
        <dbReference type="ARBA" id="ARBA00022933"/>
    </source>
</evidence>
<dbReference type="GO" id="GO:0016491">
    <property type="term" value="F:oxidoreductase activity"/>
    <property type="evidence" value="ECO:0007669"/>
    <property type="project" value="TreeGrafter"/>
</dbReference>
<dbReference type="EMBL" id="KM038654">
    <property type="protein sequence ID" value="AIG56115.1"/>
    <property type="molecule type" value="Genomic_DNA"/>
</dbReference>
<organism evidence="9">
    <name type="scientific">Achlya hypogyna</name>
    <name type="common">Oomycete</name>
    <name type="synonym">Protoachlya hypogyna</name>
    <dbReference type="NCBI Taxonomy" id="1202772"/>
    <lineage>
        <taxon>Eukaryota</taxon>
        <taxon>Sar</taxon>
        <taxon>Stramenopiles</taxon>
        <taxon>Oomycota</taxon>
        <taxon>Saprolegniomycetes</taxon>
        <taxon>Saprolegniales</taxon>
        <taxon>Achlyaceae</taxon>
        <taxon>Achlya</taxon>
    </lineage>
</organism>
<dbReference type="Gene3D" id="3.40.30.50">
    <property type="entry name" value="Sep15/SelM thioredoxin-like domain, active-site redox motif"/>
    <property type="match status" value="1"/>
</dbReference>
<dbReference type="STRING" id="1202772.A0A0A7CNS8"/>
<evidence type="ECO:0000313" key="9">
    <source>
        <dbReference type="EMBL" id="AIG56115.1"/>
    </source>
</evidence>
<accession>A0A0A7CNS8</accession>
<dbReference type="Proteomes" id="UP000243579">
    <property type="component" value="Unassembled WGS sequence"/>
</dbReference>
<evidence type="ECO:0000259" key="8">
    <source>
        <dbReference type="Pfam" id="PF08806"/>
    </source>
</evidence>
<dbReference type="SUPFAM" id="SSF52833">
    <property type="entry name" value="Thioredoxin-like"/>
    <property type="match status" value="1"/>
</dbReference>
<dbReference type="AlphaFoldDB" id="A0A0A7CNS8"/>
<evidence type="ECO:0000256" key="2">
    <source>
        <dbReference type="ARBA" id="ARBA00005742"/>
    </source>
</evidence>
<comment type="similarity">
    <text evidence="2">Belongs to the selenoprotein M/F family.</text>
</comment>
<evidence type="ECO:0000256" key="3">
    <source>
        <dbReference type="ARBA" id="ARBA00022729"/>
    </source>
</evidence>
<dbReference type="InterPro" id="IPR038219">
    <property type="entry name" value="Sep15/SelM_sf"/>
</dbReference>
<evidence type="ECO:0000256" key="4">
    <source>
        <dbReference type="ARBA" id="ARBA00022824"/>
    </source>
</evidence>
<comment type="subcellular location">
    <subcellularLocation>
        <location evidence="1">Endoplasmic reticulum lumen</location>
    </subcellularLocation>
</comment>
<gene>
    <name evidence="10" type="ORF">ACHHYP_07591</name>
</gene>
<dbReference type="GO" id="GO:0005788">
    <property type="term" value="C:endoplasmic reticulum lumen"/>
    <property type="evidence" value="ECO:0007669"/>
    <property type="project" value="UniProtKB-SubCell"/>
</dbReference>
<keyword evidence="4" id="KW-0256">Endoplasmic reticulum</keyword>
<keyword evidence="3 7" id="KW-0732">Signal</keyword>